<comment type="cofactor">
    <cofactor evidence="1">
        <name>heme b</name>
        <dbReference type="ChEBI" id="CHEBI:60344"/>
    </cofactor>
</comment>
<keyword evidence="6" id="KW-0349">Heme</keyword>
<dbReference type="NCBIfam" id="TIGR03659">
    <property type="entry name" value="IsdE"/>
    <property type="match status" value="1"/>
</dbReference>
<dbReference type="PATRIC" id="fig|1379739.3.peg.1669"/>
<dbReference type="InterPro" id="IPR019957">
    <property type="entry name" value="ABC_transptr_haem-bd_IsdE"/>
</dbReference>
<evidence type="ECO:0000256" key="2">
    <source>
        <dbReference type="ARBA" id="ARBA00008814"/>
    </source>
</evidence>
<dbReference type="HOGENOM" id="CLU_038034_2_3_9"/>
<keyword evidence="9" id="KW-0408">Iron</keyword>
<evidence type="ECO:0000256" key="3">
    <source>
        <dbReference type="ARBA" id="ARBA00015862"/>
    </source>
</evidence>
<evidence type="ECO:0000256" key="11">
    <source>
        <dbReference type="ARBA" id="ARBA00023139"/>
    </source>
</evidence>
<dbReference type="InterPro" id="IPR050902">
    <property type="entry name" value="ABC_Transporter_SBP"/>
</dbReference>
<keyword evidence="8 15" id="KW-0732">Signal</keyword>
<dbReference type="SUPFAM" id="SSF53807">
    <property type="entry name" value="Helical backbone' metal receptor"/>
    <property type="match status" value="1"/>
</dbReference>
<evidence type="ECO:0000256" key="15">
    <source>
        <dbReference type="SAM" id="SignalP"/>
    </source>
</evidence>
<evidence type="ECO:0000313" key="18">
    <source>
        <dbReference type="Proteomes" id="UP000032250"/>
    </source>
</evidence>
<evidence type="ECO:0000256" key="14">
    <source>
        <dbReference type="ARBA" id="ARBA00031463"/>
    </source>
</evidence>
<dbReference type="PROSITE" id="PS51257">
    <property type="entry name" value="PROKAR_LIPOPROTEIN"/>
    <property type="match status" value="1"/>
</dbReference>
<dbReference type="OrthoDB" id="66025at2"/>
<evidence type="ECO:0000256" key="1">
    <source>
        <dbReference type="ARBA" id="ARBA00001970"/>
    </source>
</evidence>
<dbReference type="RefSeq" id="WP_003486929.1">
    <property type="nucleotide sequence ID" value="NZ_JXSU01000007.1"/>
</dbReference>
<dbReference type="Proteomes" id="UP000032250">
    <property type="component" value="Unassembled WGS sequence"/>
</dbReference>
<comment type="similarity">
    <text evidence="2">Belongs to the bacterial solute-binding protein 8 family.</text>
</comment>
<dbReference type="GO" id="GO:0015886">
    <property type="term" value="P:heme transport"/>
    <property type="evidence" value="ECO:0007669"/>
    <property type="project" value="InterPro"/>
</dbReference>
<evidence type="ECO:0000256" key="7">
    <source>
        <dbReference type="ARBA" id="ARBA00022723"/>
    </source>
</evidence>
<feature type="signal peptide" evidence="15">
    <location>
        <begin position="1"/>
        <end position="21"/>
    </location>
</feature>
<sequence length="297" mass="33268">MKKFLSLITCTILCLSLIACGNSKVDKTSSNNISAKEGKNIRIVAGSVAVAEMLSKLDIKMVGRASTQYEISDKIKVLPEVGLPMNPDLEKVKSLKSDVYITSGALEEMIGDKLKASGINTEYCNLDSYDSVKKTILEKSKKYGKEQNGKNLVEEIERKEKEVMKDVDKNKKVKVMILFGAPGHFMLASENSFTGSLINKLGGENIANKANLKGQYVPFSLEAALKENPDVIFRMYHGYIDEAKKQTEKEFETNPQWKKFKAVKENKVYDLDPKFFGVTGDIKIADSLEKMKDYLYK</sequence>
<gene>
    <name evidence="17" type="ORF">N495_06680</name>
</gene>
<accession>A0A0D1BSG1</accession>
<keyword evidence="7" id="KW-0479">Metal-binding</keyword>
<evidence type="ECO:0000256" key="13">
    <source>
        <dbReference type="ARBA" id="ARBA00031148"/>
    </source>
</evidence>
<dbReference type="Pfam" id="PF01497">
    <property type="entry name" value="Peripla_BP_2"/>
    <property type="match status" value="1"/>
</dbReference>
<evidence type="ECO:0000256" key="12">
    <source>
        <dbReference type="ARBA" id="ARBA00023288"/>
    </source>
</evidence>
<proteinExistence type="inferred from homology"/>
<evidence type="ECO:0000256" key="10">
    <source>
        <dbReference type="ARBA" id="ARBA00023136"/>
    </source>
</evidence>
<evidence type="ECO:0000256" key="5">
    <source>
        <dbReference type="ARBA" id="ARBA00022475"/>
    </source>
</evidence>
<feature type="domain" description="Fe/B12 periplasmic-binding" evidence="16">
    <location>
        <begin position="42"/>
        <end position="297"/>
    </location>
</feature>
<dbReference type="GO" id="GO:0071281">
    <property type="term" value="P:cellular response to iron ion"/>
    <property type="evidence" value="ECO:0007669"/>
    <property type="project" value="TreeGrafter"/>
</dbReference>
<name>A0A0D1BSG1_CLOBO</name>
<evidence type="ECO:0000313" key="17">
    <source>
        <dbReference type="EMBL" id="KIS23285.1"/>
    </source>
</evidence>
<evidence type="ECO:0000256" key="9">
    <source>
        <dbReference type="ARBA" id="ARBA00023004"/>
    </source>
</evidence>
<keyword evidence="5" id="KW-1003">Cell membrane</keyword>
<dbReference type="PROSITE" id="PS50983">
    <property type="entry name" value="FE_B12_PBP"/>
    <property type="match status" value="1"/>
</dbReference>
<keyword evidence="10" id="KW-0472">Membrane</keyword>
<comment type="caution">
    <text evidence="17">The sequence shown here is derived from an EMBL/GenBank/DDBJ whole genome shotgun (WGS) entry which is preliminary data.</text>
</comment>
<evidence type="ECO:0000256" key="4">
    <source>
        <dbReference type="ARBA" id="ARBA00022448"/>
    </source>
</evidence>
<organism evidence="17 18">
    <name type="scientific">Clostridium botulinum B2 450</name>
    <dbReference type="NCBI Taxonomy" id="1379739"/>
    <lineage>
        <taxon>Bacteria</taxon>
        <taxon>Bacillati</taxon>
        <taxon>Bacillota</taxon>
        <taxon>Clostridia</taxon>
        <taxon>Eubacteriales</taxon>
        <taxon>Clostridiaceae</taxon>
        <taxon>Clostridium</taxon>
    </lineage>
</organism>
<keyword evidence="12" id="KW-0449">Lipoprotein</keyword>
<dbReference type="GO" id="GO:0046872">
    <property type="term" value="F:metal ion binding"/>
    <property type="evidence" value="ECO:0007669"/>
    <property type="project" value="UniProtKB-KW"/>
</dbReference>
<keyword evidence="4" id="KW-0813">Transport</keyword>
<dbReference type="PANTHER" id="PTHR30535">
    <property type="entry name" value="VITAMIN B12-BINDING PROTEIN"/>
    <property type="match status" value="1"/>
</dbReference>
<protein>
    <recommendedName>
        <fullName evidence="3">High-affinity heme uptake system protein IsdE</fullName>
    </recommendedName>
    <alternativeName>
        <fullName evidence="14">Iron-regulated surface determinant protein E</fullName>
    </alternativeName>
    <alternativeName>
        <fullName evidence="13">Staphylococcal iron-regulated protein F</fullName>
    </alternativeName>
</protein>
<evidence type="ECO:0000256" key="8">
    <source>
        <dbReference type="ARBA" id="ARBA00022729"/>
    </source>
</evidence>
<keyword evidence="11" id="KW-0564">Palmitate</keyword>
<dbReference type="GO" id="GO:0020037">
    <property type="term" value="F:heme binding"/>
    <property type="evidence" value="ECO:0007669"/>
    <property type="project" value="InterPro"/>
</dbReference>
<feature type="chain" id="PRO_5038511335" description="High-affinity heme uptake system protein IsdE" evidence="15">
    <location>
        <begin position="22"/>
        <end position="297"/>
    </location>
</feature>
<evidence type="ECO:0000259" key="16">
    <source>
        <dbReference type="PROSITE" id="PS50983"/>
    </source>
</evidence>
<dbReference type="Gene3D" id="3.40.50.1980">
    <property type="entry name" value="Nitrogenase molybdenum iron protein domain"/>
    <property type="match status" value="2"/>
</dbReference>
<dbReference type="InterPro" id="IPR002491">
    <property type="entry name" value="ABC_transptr_periplasmic_BD"/>
</dbReference>
<evidence type="ECO:0000256" key="6">
    <source>
        <dbReference type="ARBA" id="ARBA00022617"/>
    </source>
</evidence>
<dbReference type="PANTHER" id="PTHR30535:SF36">
    <property type="entry name" value="HIGH-AFFINITY HEME UPTAKE SYSTEM PROTEIN ISDE"/>
    <property type="match status" value="1"/>
</dbReference>
<dbReference type="AlphaFoldDB" id="A0A0D1BSG1"/>
<dbReference type="EMBL" id="JXSU01000007">
    <property type="protein sequence ID" value="KIS23285.1"/>
    <property type="molecule type" value="Genomic_DNA"/>
</dbReference>
<dbReference type="GO" id="GO:0016020">
    <property type="term" value="C:membrane"/>
    <property type="evidence" value="ECO:0007669"/>
    <property type="project" value="InterPro"/>
</dbReference>
<reference evidence="17 18" key="1">
    <citation type="submission" date="2014-06" db="EMBL/GenBank/DDBJ databases">
        <title>Genome characterization of distinct group I Clostridium botulinum lineages.</title>
        <authorList>
            <person name="Giordani F."/>
            <person name="Anselmo A."/>
            <person name="Fillo S."/>
            <person name="Palozzi A.M."/>
            <person name="Fortunato A."/>
            <person name="Gentile B."/>
            <person name="Ciammaruconi A."/>
            <person name="Anniballi F."/>
            <person name="De Medici D."/>
            <person name="Lista F."/>
        </authorList>
    </citation>
    <scope>NUCLEOTIDE SEQUENCE [LARGE SCALE GENOMIC DNA]</scope>
    <source>
        <strain evidence="17 18">B2 450</strain>
    </source>
</reference>